<dbReference type="GO" id="GO:0042796">
    <property type="term" value="P:snRNA transcription by RNA polymerase III"/>
    <property type="evidence" value="ECO:0007669"/>
    <property type="project" value="TreeGrafter"/>
</dbReference>
<reference evidence="7" key="1">
    <citation type="submission" date="2021-01" db="EMBL/GenBank/DDBJ databases">
        <title>Metabolic potential, ecology and presence of endohyphal bacteria is reflected in genomic diversity of Mucoromycotina.</title>
        <authorList>
            <person name="Muszewska A."/>
            <person name="Okrasinska A."/>
            <person name="Steczkiewicz K."/>
            <person name="Drgas O."/>
            <person name="Orlowska M."/>
            <person name="Perlinska-Lenart U."/>
            <person name="Aleksandrzak-Piekarczyk T."/>
            <person name="Szatraj K."/>
            <person name="Zielenkiewicz U."/>
            <person name="Pilsyk S."/>
            <person name="Malc E."/>
            <person name="Mieczkowski P."/>
            <person name="Kruszewska J.S."/>
            <person name="Biernat P."/>
            <person name="Pawlowska J."/>
        </authorList>
    </citation>
    <scope>NUCLEOTIDE SEQUENCE</scope>
    <source>
        <strain evidence="7">WA0000018081</strain>
    </source>
</reference>
<dbReference type="PROSITE" id="PS50090">
    <property type="entry name" value="MYB_LIKE"/>
    <property type="match status" value="3"/>
</dbReference>
<sequence length="369" mass="42112">MVQSNKGVFSVFKQEVSSNRQAPFYCRWTEEEDKLLFEAVNLHGPHKWSLIARHIPNRTPVQCSTRWLGALNPHVHKGRWSKEEDEVLTASVHPYLKDQKTLTEDNLPWSKIAQHIANRTGIQCQARWTEALDPAVRKGRWKKEEDEMLKKGVEKFGCCWIRVAGSIPGRTQRQCRTRWNQIQSKNQKELKTDTKLIKPKKRKRSDEDVVQWKSTSSRSNNILSATPIQLAVPDQKPYILLSRPTNNAIVIPFDIASPPSSPITEEEDEFFCMSPTSTCSIDTFNSTQQDQPSPTLTALDAVNILDDFDSSFSSFINEKGTSLNEVIPSALFSTEFLNQFDFNSSLLDPLCNTNNFSLENLLSLNSNYF</sequence>
<name>A0A8H7SUU4_9FUNG</name>
<dbReference type="AlphaFoldDB" id="A0A8H7SUU4"/>
<feature type="domain" description="Myb-like" evidence="5">
    <location>
        <begin position="27"/>
        <end position="71"/>
    </location>
</feature>
<dbReference type="PANTHER" id="PTHR46621">
    <property type="entry name" value="SNRNA-ACTIVATING PROTEIN COMPLEX SUBUNIT 4"/>
    <property type="match status" value="1"/>
</dbReference>
<feature type="domain" description="Myb-like" evidence="5">
    <location>
        <begin position="133"/>
        <end position="183"/>
    </location>
</feature>
<evidence type="ECO:0000256" key="1">
    <source>
        <dbReference type="ARBA" id="ARBA00023015"/>
    </source>
</evidence>
<dbReference type="SUPFAM" id="SSF46689">
    <property type="entry name" value="Homeodomain-like"/>
    <property type="match status" value="2"/>
</dbReference>
<dbReference type="GO" id="GO:0019185">
    <property type="term" value="C:snRNA-activating protein complex"/>
    <property type="evidence" value="ECO:0007669"/>
    <property type="project" value="TreeGrafter"/>
</dbReference>
<dbReference type="InterPro" id="IPR009057">
    <property type="entry name" value="Homeodomain-like_sf"/>
</dbReference>
<dbReference type="Pfam" id="PF00249">
    <property type="entry name" value="Myb_DNA-binding"/>
    <property type="match status" value="3"/>
</dbReference>
<gene>
    <name evidence="7" type="ORF">INT48_000456</name>
</gene>
<dbReference type="InterPro" id="IPR051575">
    <property type="entry name" value="Myb-like_DNA-bd"/>
</dbReference>
<keyword evidence="3" id="KW-0804">Transcription</keyword>
<keyword evidence="4" id="KW-0539">Nucleus</keyword>
<feature type="domain" description="Myb-like" evidence="5">
    <location>
        <begin position="72"/>
        <end position="132"/>
    </location>
</feature>
<dbReference type="InterPro" id="IPR001005">
    <property type="entry name" value="SANT/Myb"/>
</dbReference>
<keyword evidence="1" id="KW-0805">Transcription regulation</keyword>
<dbReference type="PROSITE" id="PS51294">
    <property type="entry name" value="HTH_MYB"/>
    <property type="match status" value="2"/>
</dbReference>
<dbReference type="GO" id="GO:0042795">
    <property type="term" value="P:snRNA transcription by RNA polymerase II"/>
    <property type="evidence" value="ECO:0007669"/>
    <property type="project" value="TreeGrafter"/>
</dbReference>
<dbReference type="EMBL" id="JAEPRE010000050">
    <property type="protein sequence ID" value="KAG2234553.1"/>
    <property type="molecule type" value="Genomic_DNA"/>
</dbReference>
<dbReference type="SMART" id="SM00717">
    <property type="entry name" value="SANT"/>
    <property type="match status" value="3"/>
</dbReference>
<accession>A0A8H7SUU4</accession>
<feature type="domain" description="HTH myb-type" evidence="6">
    <location>
        <begin position="26"/>
        <end position="75"/>
    </location>
</feature>
<dbReference type="GO" id="GO:0000978">
    <property type="term" value="F:RNA polymerase II cis-regulatory region sequence-specific DNA binding"/>
    <property type="evidence" value="ECO:0007669"/>
    <property type="project" value="TreeGrafter"/>
</dbReference>
<keyword evidence="8" id="KW-1185">Reference proteome</keyword>
<protein>
    <submittedName>
        <fullName evidence="7">Uncharacterized protein</fullName>
    </submittedName>
</protein>
<evidence type="ECO:0000313" key="8">
    <source>
        <dbReference type="Proteomes" id="UP000613177"/>
    </source>
</evidence>
<organism evidence="7 8">
    <name type="scientific">Thamnidium elegans</name>
    <dbReference type="NCBI Taxonomy" id="101142"/>
    <lineage>
        <taxon>Eukaryota</taxon>
        <taxon>Fungi</taxon>
        <taxon>Fungi incertae sedis</taxon>
        <taxon>Mucoromycota</taxon>
        <taxon>Mucoromycotina</taxon>
        <taxon>Mucoromycetes</taxon>
        <taxon>Mucorales</taxon>
        <taxon>Mucorineae</taxon>
        <taxon>Mucoraceae</taxon>
        <taxon>Thamnidium</taxon>
    </lineage>
</organism>
<evidence type="ECO:0000259" key="5">
    <source>
        <dbReference type="PROSITE" id="PS50090"/>
    </source>
</evidence>
<evidence type="ECO:0000313" key="7">
    <source>
        <dbReference type="EMBL" id="KAG2234553.1"/>
    </source>
</evidence>
<dbReference type="Gene3D" id="1.10.10.60">
    <property type="entry name" value="Homeodomain-like"/>
    <property type="match status" value="3"/>
</dbReference>
<evidence type="ECO:0000256" key="2">
    <source>
        <dbReference type="ARBA" id="ARBA00023125"/>
    </source>
</evidence>
<keyword evidence="2" id="KW-0238">DNA-binding</keyword>
<dbReference type="Proteomes" id="UP000613177">
    <property type="component" value="Unassembled WGS sequence"/>
</dbReference>
<evidence type="ECO:0000256" key="3">
    <source>
        <dbReference type="ARBA" id="ARBA00023163"/>
    </source>
</evidence>
<evidence type="ECO:0000259" key="6">
    <source>
        <dbReference type="PROSITE" id="PS51294"/>
    </source>
</evidence>
<dbReference type="PANTHER" id="PTHR46621:SF1">
    <property type="entry name" value="SNRNA-ACTIVATING PROTEIN COMPLEX SUBUNIT 4"/>
    <property type="match status" value="1"/>
</dbReference>
<feature type="domain" description="HTH myb-type" evidence="6">
    <location>
        <begin position="133"/>
        <end position="187"/>
    </location>
</feature>
<proteinExistence type="predicted"/>
<dbReference type="CDD" id="cd00167">
    <property type="entry name" value="SANT"/>
    <property type="match status" value="3"/>
</dbReference>
<comment type="caution">
    <text evidence="7">The sequence shown here is derived from an EMBL/GenBank/DDBJ whole genome shotgun (WGS) entry which is preliminary data.</text>
</comment>
<dbReference type="InterPro" id="IPR017930">
    <property type="entry name" value="Myb_dom"/>
</dbReference>
<evidence type="ECO:0000256" key="4">
    <source>
        <dbReference type="ARBA" id="ARBA00023242"/>
    </source>
</evidence>
<dbReference type="GO" id="GO:0001006">
    <property type="term" value="F:RNA polymerase III type 3 promoter sequence-specific DNA binding"/>
    <property type="evidence" value="ECO:0007669"/>
    <property type="project" value="TreeGrafter"/>
</dbReference>